<dbReference type="KEGG" id="step:IC006_1138"/>
<evidence type="ECO:0000313" key="4">
    <source>
        <dbReference type="Proteomes" id="UP000325030"/>
    </source>
</evidence>
<dbReference type="EMBL" id="AP018929">
    <property type="protein sequence ID" value="BBG23843.1"/>
    <property type="molecule type" value="Genomic_DNA"/>
</dbReference>
<dbReference type="GeneID" id="41717458"/>
<gene>
    <name evidence="1" type="ORF">IC006_1138</name>
    <name evidence="2" type="ORF">IC007_1113</name>
</gene>
<reference evidence="1 3" key="2">
    <citation type="journal article" date="2020" name="Int. J. Syst. Evol. Microbiol.">
        <title>Sulfuracidifex tepidarius gen. nov., sp. nov. and transfer of Sulfolobus metallicus Huber and Stetter 1992 to the genus Sulfuracidifex as Sulfuracidifex metallicus comb. nov.</title>
        <authorList>
            <person name="Itoh T."/>
            <person name="Miura T."/>
            <person name="Sakai H.D."/>
            <person name="Kato S."/>
            <person name="Ohkuma M."/>
            <person name="Takashina T."/>
        </authorList>
    </citation>
    <scope>NUCLEOTIDE SEQUENCE [LARGE SCALE GENOMIC DNA]</scope>
    <source>
        <strain evidence="1 3">IC-006</strain>
        <strain evidence="2">IC-007</strain>
    </source>
</reference>
<dbReference type="Proteomes" id="UP000325030">
    <property type="component" value="Chromosome"/>
</dbReference>
<dbReference type="EMBL" id="AP018930">
    <property type="protein sequence ID" value="BBG26598.1"/>
    <property type="molecule type" value="Genomic_DNA"/>
</dbReference>
<accession>A0A510DUE1</accession>
<organism evidence="1 3">
    <name type="scientific">Sulfuracidifex tepidarius</name>
    <dbReference type="NCBI Taxonomy" id="1294262"/>
    <lineage>
        <taxon>Archaea</taxon>
        <taxon>Thermoproteota</taxon>
        <taxon>Thermoprotei</taxon>
        <taxon>Sulfolobales</taxon>
        <taxon>Sulfolobaceae</taxon>
        <taxon>Sulfuracidifex</taxon>
    </lineage>
</organism>
<dbReference type="STRING" id="1294262.GCA_001316085_01089"/>
<reference evidence="4" key="1">
    <citation type="submission" date="2018-09" db="EMBL/GenBank/DDBJ databases">
        <title>Complete Genome Sequencing of Sulfolobus sp. JCM 16834.</title>
        <authorList>
            <person name="Kato S."/>
            <person name="Itoh T."/>
            <person name="Ohkuma M."/>
        </authorList>
    </citation>
    <scope>NUCLEOTIDE SEQUENCE [LARGE SCALE GENOMIC DNA]</scope>
    <source>
        <strain evidence="4">IC-007</strain>
    </source>
</reference>
<dbReference type="OrthoDB" id="40645at2157"/>
<evidence type="ECO:0000313" key="3">
    <source>
        <dbReference type="Proteomes" id="UP000322983"/>
    </source>
</evidence>
<evidence type="ECO:0000313" key="1">
    <source>
        <dbReference type="EMBL" id="BBG23843.1"/>
    </source>
</evidence>
<dbReference type="Proteomes" id="UP000322983">
    <property type="component" value="Chromosome"/>
</dbReference>
<dbReference type="RefSeq" id="WP_054845529.1">
    <property type="nucleotide sequence ID" value="NZ_AP018929.1"/>
</dbReference>
<dbReference type="InterPro" id="IPR018247">
    <property type="entry name" value="EF_Hand_1_Ca_BS"/>
</dbReference>
<evidence type="ECO:0000313" key="2">
    <source>
        <dbReference type="EMBL" id="BBG26598.1"/>
    </source>
</evidence>
<sequence>MKKIVELLIVEDFSGNNKVSQKDIEDVVNKIKDGSDVIVNRVHLPLWEGNEGLLGLHVVVRDVAET</sequence>
<name>A0A510DUE1_9CREN</name>
<keyword evidence="3" id="KW-1185">Reference proteome</keyword>
<protein>
    <submittedName>
        <fullName evidence="1">Uncharacterized protein</fullName>
    </submittedName>
</protein>
<dbReference type="AlphaFoldDB" id="A0A510DUE1"/>
<accession>A0A510E3F5</accession>
<proteinExistence type="predicted"/>
<dbReference type="PROSITE" id="PS00018">
    <property type="entry name" value="EF_HAND_1"/>
    <property type="match status" value="1"/>
</dbReference>